<evidence type="ECO:0000313" key="11">
    <source>
        <dbReference type="Proteomes" id="UP000216913"/>
    </source>
</evidence>
<comment type="caution">
    <text evidence="10">The sequence shown here is derived from an EMBL/GenBank/DDBJ whole genome shotgun (WGS) entry which is preliminary data.</text>
</comment>
<dbReference type="Pfam" id="PF13231">
    <property type="entry name" value="PMT_2"/>
    <property type="match status" value="1"/>
</dbReference>
<proteinExistence type="predicted"/>
<evidence type="ECO:0000256" key="2">
    <source>
        <dbReference type="ARBA" id="ARBA00022475"/>
    </source>
</evidence>
<feature type="transmembrane region" description="Helical" evidence="8">
    <location>
        <begin position="176"/>
        <end position="207"/>
    </location>
</feature>
<comment type="subcellular location">
    <subcellularLocation>
        <location evidence="1">Cell membrane</location>
        <topology evidence="1">Multi-pass membrane protein</topology>
    </subcellularLocation>
</comment>
<gene>
    <name evidence="10" type="ORF">CAL25_04225</name>
</gene>
<dbReference type="AlphaFoldDB" id="A0A261U224"/>
<feature type="transmembrane region" description="Helical" evidence="8">
    <location>
        <begin position="92"/>
        <end position="113"/>
    </location>
</feature>
<dbReference type="PANTHER" id="PTHR33908">
    <property type="entry name" value="MANNOSYLTRANSFERASE YKCB-RELATED"/>
    <property type="match status" value="1"/>
</dbReference>
<dbReference type="PANTHER" id="PTHR33908:SF3">
    <property type="entry name" value="UNDECAPRENYL PHOSPHATE-ALPHA-4-AMINO-4-DEOXY-L-ARABINOSE ARABINOSYL TRANSFERASE"/>
    <property type="match status" value="1"/>
</dbReference>
<feature type="domain" description="Glycosyltransferase RgtA/B/C/D-like" evidence="9">
    <location>
        <begin position="71"/>
        <end position="235"/>
    </location>
</feature>
<evidence type="ECO:0000256" key="6">
    <source>
        <dbReference type="ARBA" id="ARBA00022989"/>
    </source>
</evidence>
<feature type="transmembrane region" description="Helical" evidence="8">
    <location>
        <begin position="327"/>
        <end position="347"/>
    </location>
</feature>
<feature type="transmembrane region" description="Helical" evidence="8">
    <location>
        <begin position="302"/>
        <end position="321"/>
    </location>
</feature>
<evidence type="ECO:0000256" key="3">
    <source>
        <dbReference type="ARBA" id="ARBA00022676"/>
    </source>
</evidence>
<dbReference type="GO" id="GO:0005886">
    <property type="term" value="C:plasma membrane"/>
    <property type="evidence" value="ECO:0007669"/>
    <property type="project" value="UniProtKB-SubCell"/>
</dbReference>
<evidence type="ECO:0000256" key="7">
    <source>
        <dbReference type="ARBA" id="ARBA00023136"/>
    </source>
</evidence>
<feature type="transmembrane region" description="Helical" evidence="8">
    <location>
        <begin position="269"/>
        <end position="290"/>
    </location>
</feature>
<evidence type="ECO:0000256" key="8">
    <source>
        <dbReference type="SAM" id="Phobius"/>
    </source>
</evidence>
<dbReference type="GO" id="GO:0009103">
    <property type="term" value="P:lipopolysaccharide biosynthetic process"/>
    <property type="evidence" value="ECO:0007669"/>
    <property type="project" value="UniProtKB-ARBA"/>
</dbReference>
<dbReference type="EMBL" id="NEVP01000001">
    <property type="protein sequence ID" value="OZI55601.1"/>
    <property type="molecule type" value="Genomic_DNA"/>
</dbReference>
<evidence type="ECO:0000313" key="10">
    <source>
        <dbReference type="EMBL" id="OZI55601.1"/>
    </source>
</evidence>
<evidence type="ECO:0000259" key="9">
    <source>
        <dbReference type="Pfam" id="PF13231"/>
    </source>
</evidence>
<keyword evidence="3 10" id="KW-0328">Glycosyltransferase</keyword>
<keyword evidence="11" id="KW-1185">Reference proteome</keyword>
<name>A0A261U224_9BORD</name>
<dbReference type="InterPro" id="IPR050297">
    <property type="entry name" value="LipidA_mod_glycosyltrf_83"/>
</dbReference>
<organism evidence="10 11">
    <name type="scientific">Bordetella genomosp. 5</name>
    <dbReference type="NCBI Taxonomy" id="1395608"/>
    <lineage>
        <taxon>Bacteria</taxon>
        <taxon>Pseudomonadati</taxon>
        <taxon>Pseudomonadota</taxon>
        <taxon>Betaproteobacteria</taxon>
        <taxon>Burkholderiales</taxon>
        <taxon>Alcaligenaceae</taxon>
        <taxon>Bordetella</taxon>
    </lineage>
</organism>
<sequence>MSTLALHAARARPRELPGWAVLGLAWLWLVLLSGARLLTLPDEGRYVGVAWEMLRSHSWLVPRLDGMPYFHKPPLFYWLTQGSLAMFGLHEWAARLPSLIAAWGLSAGVYGFVRNYRGRRDAATAVLVLVSLPLFYGGAQFANLDMLVASLIGLTVLAGAHAVLRAAQGADSRRGALAAAGFAALAVLAKGLIGLVLPGMILALWLLLRRDVRGLRALLWWPAVGLFLAVALPWFVVMQLRYPDFFHYFFIYQQFERFAAAGFNNVQPVWFYLPVLAGLALPWSLWAGGMLRRAFWRETDGLRLRALYLAWLGVVLVFFSIPQSKLVGYVLPALAPLALLLTEVIQAAGGSAVPRVRRLVLASALGAAAICAIAVGVAASNPRDSLADMAREVRAQASPGDTHVVLHSFPFDLGFYTGATQPPWVVEDWTSPEIVRRDNWRKELYDAARFEPEAGERTLIDAAALTRRLCAAPAGQRFWLWGRDTDQTAYPVLQGLAPAAVQERRQVWRIDTGPAFSAAVCGQTPTGGSPRT</sequence>
<evidence type="ECO:0000256" key="4">
    <source>
        <dbReference type="ARBA" id="ARBA00022679"/>
    </source>
</evidence>
<dbReference type="InterPro" id="IPR038731">
    <property type="entry name" value="RgtA/B/C-like"/>
</dbReference>
<evidence type="ECO:0000256" key="5">
    <source>
        <dbReference type="ARBA" id="ARBA00022692"/>
    </source>
</evidence>
<keyword evidence="2" id="KW-1003">Cell membrane</keyword>
<feature type="transmembrane region" description="Helical" evidence="8">
    <location>
        <begin position="359"/>
        <end position="379"/>
    </location>
</feature>
<keyword evidence="5 8" id="KW-0812">Transmembrane</keyword>
<dbReference type="RefSeq" id="WP_094798658.1">
    <property type="nucleotide sequence ID" value="NZ_NEVP01000001.1"/>
</dbReference>
<evidence type="ECO:0000256" key="1">
    <source>
        <dbReference type="ARBA" id="ARBA00004651"/>
    </source>
</evidence>
<dbReference type="Proteomes" id="UP000216913">
    <property type="component" value="Unassembled WGS sequence"/>
</dbReference>
<protein>
    <submittedName>
        <fullName evidence="10">Dolichyl-phosphate-mannose--protein mannosyltransferase</fullName>
    </submittedName>
</protein>
<feature type="transmembrane region" description="Helical" evidence="8">
    <location>
        <begin position="16"/>
        <end position="38"/>
    </location>
</feature>
<dbReference type="GO" id="GO:0010041">
    <property type="term" value="P:response to iron(III) ion"/>
    <property type="evidence" value="ECO:0007669"/>
    <property type="project" value="TreeGrafter"/>
</dbReference>
<reference evidence="10 11" key="1">
    <citation type="submission" date="2017-05" db="EMBL/GenBank/DDBJ databases">
        <title>Complete and WGS of Bordetella genogroups.</title>
        <authorList>
            <person name="Spilker T."/>
            <person name="LiPuma J."/>
        </authorList>
    </citation>
    <scope>NUCLEOTIDE SEQUENCE [LARGE SCALE GENOMIC DNA]</scope>
    <source>
        <strain evidence="10 11">AU10456</strain>
    </source>
</reference>
<feature type="transmembrane region" description="Helical" evidence="8">
    <location>
        <begin position="147"/>
        <end position="164"/>
    </location>
</feature>
<dbReference type="GO" id="GO:0016763">
    <property type="term" value="F:pentosyltransferase activity"/>
    <property type="evidence" value="ECO:0007669"/>
    <property type="project" value="TreeGrafter"/>
</dbReference>
<feature type="transmembrane region" description="Helical" evidence="8">
    <location>
        <begin position="219"/>
        <end position="238"/>
    </location>
</feature>
<accession>A0A261U224</accession>
<dbReference type="OrthoDB" id="9775035at2"/>
<keyword evidence="6 8" id="KW-1133">Transmembrane helix</keyword>
<keyword evidence="7 8" id="KW-0472">Membrane</keyword>
<keyword evidence="4 10" id="KW-0808">Transferase</keyword>